<evidence type="ECO:0000313" key="3">
    <source>
        <dbReference type="Proteomes" id="UP000324974"/>
    </source>
</evidence>
<dbReference type="Pfam" id="PF09413">
    <property type="entry name" value="DUF2007"/>
    <property type="match status" value="1"/>
</dbReference>
<dbReference type="KEGG" id="lrs:PX52LOC_06969"/>
<proteinExistence type="predicted"/>
<evidence type="ECO:0000313" key="2">
    <source>
        <dbReference type="EMBL" id="QEL19887.1"/>
    </source>
</evidence>
<protein>
    <recommendedName>
        <fullName evidence="1">DUF2007 domain-containing protein</fullName>
    </recommendedName>
</protein>
<reference evidence="3" key="1">
    <citation type="submission" date="2019-08" db="EMBL/GenBank/DDBJ databases">
        <title>Limnoglobus roseus gen. nov., sp. nov., a novel freshwater planctomycete with a giant genome from the family Gemmataceae.</title>
        <authorList>
            <person name="Kulichevskaya I.S."/>
            <person name="Naumoff D.G."/>
            <person name="Miroshnikov K."/>
            <person name="Ivanova A."/>
            <person name="Philippov D.A."/>
            <person name="Hakobyan A."/>
            <person name="Rijpstra I.C."/>
            <person name="Sinninghe Damste J.S."/>
            <person name="Liesack W."/>
            <person name="Dedysh S.N."/>
        </authorList>
    </citation>
    <scope>NUCLEOTIDE SEQUENCE [LARGE SCALE GENOMIC DNA]</scope>
    <source>
        <strain evidence="3">PX52</strain>
    </source>
</reference>
<dbReference type="InterPro" id="IPR018551">
    <property type="entry name" value="DUF2007"/>
</dbReference>
<keyword evidence="3" id="KW-1185">Reference proteome</keyword>
<feature type="domain" description="DUF2007" evidence="1">
    <location>
        <begin position="1"/>
        <end position="64"/>
    </location>
</feature>
<gene>
    <name evidence="2" type="ORF">PX52LOC_06969</name>
</gene>
<organism evidence="2 3">
    <name type="scientific">Limnoglobus roseus</name>
    <dbReference type="NCBI Taxonomy" id="2598579"/>
    <lineage>
        <taxon>Bacteria</taxon>
        <taxon>Pseudomonadati</taxon>
        <taxon>Planctomycetota</taxon>
        <taxon>Planctomycetia</taxon>
        <taxon>Gemmatales</taxon>
        <taxon>Gemmataceae</taxon>
        <taxon>Limnoglobus</taxon>
    </lineage>
</organism>
<dbReference type="EMBL" id="CP042425">
    <property type="protein sequence ID" value="QEL19887.1"/>
    <property type="molecule type" value="Genomic_DNA"/>
</dbReference>
<name>A0A5C1AP09_9BACT</name>
<accession>A0A5C1AP09</accession>
<evidence type="ECO:0000259" key="1">
    <source>
        <dbReference type="Pfam" id="PF09413"/>
    </source>
</evidence>
<dbReference type="Proteomes" id="UP000324974">
    <property type="component" value="Chromosome"/>
</dbReference>
<sequence>MVCLTSGANPLQARVWQEALEDEGIVCQIRGLYEDFGVGDTSGFHVTVWVKTADQGRAEAVLRE</sequence>
<dbReference type="AlphaFoldDB" id="A0A5C1AP09"/>